<name>A0A388JL24_CHABU</name>
<feature type="transmembrane region" description="Helical" evidence="2">
    <location>
        <begin position="269"/>
        <end position="290"/>
    </location>
</feature>
<comment type="caution">
    <text evidence="3">The sequence shown here is derived from an EMBL/GenBank/DDBJ whole genome shotgun (WGS) entry which is preliminary data.</text>
</comment>
<dbReference type="Proteomes" id="UP000265515">
    <property type="component" value="Unassembled WGS sequence"/>
</dbReference>
<dbReference type="EMBL" id="BFEA01004104">
    <property type="protein sequence ID" value="GBG46291.1"/>
    <property type="molecule type" value="Genomic_DNA"/>
</dbReference>
<organism evidence="3 4">
    <name type="scientific">Chara braunii</name>
    <name type="common">Braun's stonewort</name>
    <dbReference type="NCBI Taxonomy" id="69332"/>
    <lineage>
        <taxon>Eukaryota</taxon>
        <taxon>Viridiplantae</taxon>
        <taxon>Streptophyta</taxon>
        <taxon>Charophyceae</taxon>
        <taxon>Charales</taxon>
        <taxon>Characeae</taxon>
        <taxon>Chara</taxon>
    </lineage>
</organism>
<protein>
    <submittedName>
        <fullName evidence="3">Uncharacterized protein</fullName>
    </submittedName>
</protein>
<evidence type="ECO:0000256" key="1">
    <source>
        <dbReference type="SAM" id="MobiDB-lite"/>
    </source>
</evidence>
<feature type="transmembrane region" description="Helical" evidence="2">
    <location>
        <begin position="6"/>
        <end position="27"/>
    </location>
</feature>
<feature type="transmembrane region" description="Helical" evidence="2">
    <location>
        <begin position="311"/>
        <end position="330"/>
    </location>
</feature>
<accession>A0A388JL24</accession>
<keyword evidence="2" id="KW-0472">Membrane</keyword>
<evidence type="ECO:0000313" key="4">
    <source>
        <dbReference type="Proteomes" id="UP000265515"/>
    </source>
</evidence>
<feature type="transmembrane region" description="Helical" evidence="2">
    <location>
        <begin position="192"/>
        <end position="217"/>
    </location>
</feature>
<reference evidence="3 4" key="1">
    <citation type="journal article" date="2018" name="Cell">
        <title>The Chara Genome: Secondary Complexity and Implications for Plant Terrestrialization.</title>
        <authorList>
            <person name="Nishiyama T."/>
            <person name="Sakayama H."/>
            <person name="Vries J.D."/>
            <person name="Buschmann H."/>
            <person name="Saint-Marcoux D."/>
            <person name="Ullrich K.K."/>
            <person name="Haas F.B."/>
            <person name="Vanderstraeten L."/>
            <person name="Becker D."/>
            <person name="Lang D."/>
            <person name="Vosolsobe S."/>
            <person name="Rombauts S."/>
            <person name="Wilhelmsson P.K.I."/>
            <person name="Janitza P."/>
            <person name="Kern R."/>
            <person name="Heyl A."/>
            <person name="Rumpler F."/>
            <person name="Villalobos L.I.A.C."/>
            <person name="Clay J.M."/>
            <person name="Skokan R."/>
            <person name="Toyoda A."/>
            <person name="Suzuki Y."/>
            <person name="Kagoshima H."/>
            <person name="Schijlen E."/>
            <person name="Tajeshwar N."/>
            <person name="Catarino B."/>
            <person name="Hetherington A.J."/>
            <person name="Saltykova A."/>
            <person name="Bonnot C."/>
            <person name="Breuninger H."/>
            <person name="Symeonidi A."/>
            <person name="Radhakrishnan G.V."/>
            <person name="Van Nieuwerburgh F."/>
            <person name="Deforce D."/>
            <person name="Chang C."/>
            <person name="Karol K.G."/>
            <person name="Hedrich R."/>
            <person name="Ulvskov P."/>
            <person name="Glockner G."/>
            <person name="Delwiche C.F."/>
            <person name="Petrasek J."/>
            <person name="Van de Peer Y."/>
            <person name="Friml J."/>
            <person name="Beilby M."/>
            <person name="Dolan L."/>
            <person name="Kohara Y."/>
            <person name="Sugano S."/>
            <person name="Fujiyama A."/>
            <person name="Delaux P.-M."/>
            <person name="Quint M."/>
            <person name="TheiBen G."/>
            <person name="Hagemann M."/>
            <person name="Harholt J."/>
            <person name="Dunand C."/>
            <person name="Zachgo S."/>
            <person name="Langdale J."/>
            <person name="Maumus F."/>
            <person name="Straeten D.V.D."/>
            <person name="Gould S.B."/>
            <person name="Rensing S.A."/>
        </authorList>
    </citation>
    <scope>NUCLEOTIDE SEQUENCE [LARGE SCALE GENOMIC DNA]</scope>
    <source>
        <strain evidence="3 4">S276</strain>
    </source>
</reference>
<evidence type="ECO:0000313" key="3">
    <source>
        <dbReference type="EMBL" id="GBG46291.1"/>
    </source>
</evidence>
<sequence>AFGIVAAIGISAAAVAISLTIVLFRIIGPKQTRFVAQIMAAVIGAGFVIGLQVAAILSTGTLSRFSVLTSDAALSIAPEMDSPVWWPVKALLGDGTALLSLLAGSLILLGVTIAVFAPRLGDDVIKASAAAVPAGPRADAGRRFHTMSRQQALRWKELLLLRRDPWLVSQTLMQLLYLLPPALMLWRSFADSSVAIVLITPVIVMAAGQLAGGLAWLTISGEDAADLVATAPLPGRQVTRAKIEVVLIVIGAVCAPLVIPLAFVAPVQAAVTAVGVMISAMSATAIQLWFRVQARRSQFRRRQTSSRLATFAEAFASIGWAATSGLALAIGNRRGDGVGDAGIVQGVASGLDDTQFGLGPHRGQCMRRRWRAQQVVASLHNDAANAAQLAGLRQQLPGGEEAMVLEVVRLHERRRGQRARAGSDRIEIEPGAAGLVFRQDAFGVVPGTGRGRMHGGIGIEDAAPVGVERLCALFSRQQAQEVVVEGGIERPQPAEESPFEFGAGAEKCVNRMLKFWDQPGGLIAVDGEDGLRGGAEPAAIRGEAVDADRFAPSRVIVSAVARCVGRLHHDPRVHGEDAAPADGAGREHPDHGLGVFGGGGEQPGTRSIGNLPVATTFTQEIARRRYTDRGQNQQQYQDQKASHGPGGAVLPS</sequence>
<feature type="transmembrane region" description="Helical" evidence="2">
    <location>
        <begin position="97"/>
        <end position="117"/>
    </location>
</feature>
<feature type="transmembrane region" description="Helical" evidence="2">
    <location>
        <begin position="245"/>
        <end position="263"/>
    </location>
</feature>
<evidence type="ECO:0000256" key="2">
    <source>
        <dbReference type="SAM" id="Phobius"/>
    </source>
</evidence>
<gene>
    <name evidence="3" type="ORF">CBR_g79690</name>
</gene>
<feature type="region of interest" description="Disordered" evidence="1">
    <location>
        <begin position="571"/>
        <end position="652"/>
    </location>
</feature>
<feature type="compositionally biased region" description="Polar residues" evidence="1">
    <location>
        <begin position="604"/>
        <end position="619"/>
    </location>
</feature>
<proteinExistence type="predicted"/>
<feature type="transmembrane region" description="Helical" evidence="2">
    <location>
        <begin position="34"/>
        <end position="57"/>
    </location>
</feature>
<keyword evidence="4" id="KW-1185">Reference proteome</keyword>
<keyword evidence="2" id="KW-1133">Transmembrane helix</keyword>
<feature type="transmembrane region" description="Helical" evidence="2">
    <location>
        <begin position="166"/>
        <end position="186"/>
    </location>
</feature>
<dbReference type="AlphaFoldDB" id="A0A388JL24"/>
<keyword evidence="2" id="KW-0812">Transmembrane</keyword>
<dbReference type="Gramene" id="GBG46291">
    <property type="protein sequence ID" value="GBG46291"/>
    <property type="gene ID" value="CBR_g79690"/>
</dbReference>
<feature type="non-terminal residue" evidence="3">
    <location>
        <position position="1"/>
    </location>
</feature>